<evidence type="ECO:0000313" key="4">
    <source>
        <dbReference type="Proteomes" id="UP001489004"/>
    </source>
</evidence>
<evidence type="ECO:0000256" key="1">
    <source>
        <dbReference type="SAM" id="MobiDB-lite"/>
    </source>
</evidence>
<comment type="caution">
    <text evidence="3">The sequence shown here is derived from an EMBL/GenBank/DDBJ whole genome shotgun (WGS) entry which is preliminary data.</text>
</comment>
<keyword evidence="4" id="KW-1185">Reference proteome</keyword>
<feature type="region of interest" description="Disordered" evidence="1">
    <location>
        <begin position="253"/>
        <end position="323"/>
    </location>
</feature>
<sequence length="353" mass="36296">MKGYHKAAVCLLALIYLSGTGAELIKQTISLDPPSSPVALQIVNCNTQITFQWFSENIGVELLPTADCPDVLTPTVDSTGRSSTVYPYNASAPLGGSFVYQFDTRGLYNFGASPSKSTCQGVQVRSFEVVGPCGQELNQDGNPGPVIMTMACGDYVEFTTQDPAKNDTIFYKLPNNTCPGTLSDGIGGVVQLYDSPAYYGIASFNPNSLGAWLFSSVGTYVFASDEAPSACTPGSEVQTNIFVVSGSCPPWAAGGPFPSPQNPGDQSQNPTGVSGSKSATSSTSTYLSNGSQGAANATAPVPAPARTPSPTPASTSNGLNGERIATSSSPAAYASATAASVLACTLLTLVLAN</sequence>
<evidence type="ECO:0000313" key="3">
    <source>
        <dbReference type="EMBL" id="KAK9809053.1"/>
    </source>
</evidence>
<organism evidence="3 4">
    <name type="scientific">[Myrmecia] bisecta</name>
    <dbReference type="NCBI Taxonomy" id="41462"/>
    <lineage>
        <taxon>Eukaryota</taxon>
        <taxon>Viridiplantae</taxon>
        <taxon>Chlorophyta</taxon>
        <taxon>core chlorophytes</taxon>
        <taxon>Trebouxiophyceae</taxon>
        <taxon>Trebouxiales</taxon>
        <taxon>Trebouxiaceae</taxon>
        <taxon>Myrmecia</taxon>
    </lineage>
</organism>
<feature type="compositionally biased region" description="Pro residues" evidence="1">
    <location>
        <begin position="301"/>
        <end position="311"/>
    </location>
</feature>
<protein>
    <submittedName>
        <fullName evidence="3">Uncharacterized protein</fullName>
    </submittedName>
</protein>
<dbReference type="AlphaFoldDB" id="A0AAW1PKC2"/>
<feature type="chain" id="PRO_5043766267" evidence="2">
    <location>
        <begin position="23"/>
        <end position="353"/>
    </location>
</feature>
<feature type="signal peptide" evidence="2">
    <location>
        <begin position="1"/>
        <end position="22"/>
    </location>
</feature>
<evidence type="ECO:0000256" key="2">
    <source>
        <dbReference type="SAM" id="SignalP"/>
    </source>
</evidence>
<feature type="compositionally biased region" description="Low complexity" evidence="1">
    <location>
        <begin position="271"/>
        <end position="300"/>
    </location>
</feature>
<keyword evidence="2" id="KW-0732">Signal</keyword>
<dbReference type="Proteomes" id="UP001489004">
    <property type="component" value="Unassembled WGS sequence"/>
</dbReference>
<proteinExistence type="predicted"/>
<accession>A0AAW1PKC2</accession>
<name>A0AAW1PKC2_9CHLO</name>
<gene>
    <name evidence="3" type="ORF">WJX72_008536</name>
</gene>
<dbReference type="EMBL" id="JALJOR010000011">
    <property type="protein sequence ID" value="KAK9809053.1"/>
    <property type="molecule type" value="Genomic_DNA"/>
</dbReference>
<reference evidence="3 4" key="1">
    <citation type="journal article" date="2024" name="Nat. Commun.">
        <title>Phylogenomics reveals the evolutionary origins of lichenization in chlorophyte algae.</title>
        <authorList>
            <person name="Puginier C."/>
            <person name="Libourel C."/>
            <person name="Otte J."/>
            <person name="Skaloud P."/>
            <person name="Haon M."/>
            <person name="Grisel S."/>
            <person name="Petersen M."/>
            <person name="Berrin J.G."/>
            <person name="Delaux P.M."/>
            <person name="Dal Grande F."/>
            <person name="Keller J."/>
        </authorList>
    </citation>
    <scope>NUCLEOTIDE SEQUENCE [LARGE SCALE GENOMIC DNA]</scope>
    <source>
        <strain evidence="3 4">SAG 2043</strain>
    </source>
</reference>